<sequence>MNQTFTRKGRMSQFLMILVPILITQLAMFSMTFFDTMMSGQFHYIDLAGVAIGSSLWVPVYTGLSGILFAITPIISQSIGAKDQQNVSFSVFQGIYTGFILSILVYGLGFIGLDPFLQALDVSDETRYISKNYLLALSLGIFPLFLYTVLRSFIDALGLTRVSMFITLIALPLNIAFNFIFIFGPFGLPAFGGIGAGIATSLTYWFILIITIFIIKNGERFRPYRIFTGFPPPSFVKIKEILIIGIPIGLSIFFETSIFSAVTLLMDDFGDTVIAAHQAALNFASFLYMIPLSVSFALTIVVGFEVGANRIQDARSYARMGIVTAVLFAFISGIILYIGKDSISLLYSRNTEVVALTSQFLLYAVFFQLSDAIQAPVQGALRGYKDVNVTFIMTLISYWVIGLPLGYVLSSQTSLGPFGYWIGLIAGLTAGAITLSTRLHIIQRKRLSLIIEKKGVPNE</sequence>
<evidence type="ECO:0000256" key="13">
    <source>
        <dbReference type="SAM" id="Phobius"/>
    </source>
</evidence>
<evidence type="ECO:0000256" key="12">
    <source>
        <dbReference type="ARBA" id="ARBA00031636"/>
    </source>
</evidence>
<evidence type="ECO:0000256" key="1">
    <source>
        <dbReference type="ARBA" id="ARBA00003408"/>
    </source>
</evidence>
<dbReference type="EMBL" id="LDYG01000028">
    <property type="protein sequence ID" value="KUP06466.1"/>
    <property type="molecule type" value="Genomic_DNA"/>
</dbReference>
<keyword evidence="8 13" id="KW-0812">Transmembrane</keyword>
<accession>A0A147K8C9</accession>
<evidence type="ECO:0000256" key="11">
    <source>
        <dbReference type="ARBA" id="ARBA00023136"/>
    </source>
</evidence>
<organism evidence="14 15">
    <name type="scientific">Bacillus coahuilensis p1.1.43</name>
    <dbReference type="NCBI Taxonomy" id="1150625"/>
    <lineage>
        <taxon>Bacteria</taxon>
        <taxon>Bacillati</taxon>
        <taxon>Bacillota</taxon>
        <taxon>Bacilli</taxon>
        <taxon>Bacillales</taxon>
        <taxon>Bacillaceae</taxon>
        <taxon>Bacillus</taxon>
    </lineage>
</organism>
<feature type="transmembrane region" description="Helical" evidence="13">
    <location>
        <begin position="87"/>
        <end position="113"/>
    </location>
</feature>
<dbReference type="PATRIC" id="fig|1150625.3.peg.1692"/>
<name>A0A147K8C9_9BACI</name>
<evidence type="ECO:0000256" key="7">
    <source>
        <dbReference type="ARBA" id="ARBA00022475"/>
    </source>
</evidence>
<evidence type="ECO:0000256" key="10">
    <source>
        <dbReference type="ARBA" id="ARBA00023065"/>
    </source>
</evidence>
<feature type="transmembrane region" description="Helical" evidence="13">
    <location>
        <begin position="420"/>
        <end position="441"/>
    </location>
</feature>
<dbReference type="CDD" id="cd13131">
    <property type="entry name" value="MATE_NorM_like"/>
    <property type="match status" value="1"/>
</dbReference>
<keyword evidence="7" id="KW-1003">Cell membrane</keyword>
<dbReference type="OrthoDB" id="9780160at2"/>
<evidence type="ECO:0000256" key="6">
    <source>
        <dbReference type="ARBA" id="ARBA00022449"/>
    </source>
</evidence>
<gene>
    <name evidence="14" type="ORF">Q75_08005</name>
</gene>
<dbReference type="PIRSF" id="PIRSF006603">
    <property type="entry name" value="DinF"/>
    <property type="match status" value="1"/>
</dbReference>
<feature type="transmembrane region" description="Helical" evidence="13">
    <location>
        <begin position="241"/>
        <end position="266"/>
    </location>
</feature>
<evidence type="ECO:0000256" key="2">
    <source>
        <dbReference type="ARBA" id="ARBA00004651"/>
    </source>
</evidence>
<dbReference type="InterPro" id="IPR048279">
    <property type="entry name" value="MdtK-like"/>
</dbReference>
<dbReference type="NCBIfam" id="TIGR00797">
    <property type="entry name" value="matE"/>
    <property type="match status" value="1"/>
</dbReference>
<dbReference type="GO" id="GO:0042910">
    <property type="term" value="F:xenobiotic transmembrane transporter activity"/>
    <property type="evidence" value="ECO:0007669"/>
    <property type="project" value="InterPro"/>
</dbReference>
<dbReference type="Pfam" id="PF01554">
    <property type="entry name" value="MatE"/>
    <property type="match status" value="2"/>
</dbReference>
<comment type="caution">
    <text evidence="14">The sequence shown here is derived from an EMBL/GenBank/DDBJ whole genome shotgun (WGS) entry which is preliminary data.</text>
</comment>
<dbReference type="AlphaFoldDB" id="A0A147K8C9"/>
<dbReference type="Proteomes" id="UP000074108">
    <property type="component" value="Unassembled WGS sequence"/>
</dbReference>
<feature type="transmembrane region" description="Helical" evidence="13">
    <location>
        <begin position="133"/>
        <end position="150"/>
    </location>
</feature>
<feature type="transmembrane region" description="Helical" evidence="13">
    <location>
        <begin position="320"/>
        <end position="339"/>
    </location>
</feature>
<comment type="subcellular location">
    <subcellularLocation>
        <location evidence="2">Cell membrane</location>
        <topology evidence="2">Multi-pass membrane protein</topology>
    </subcellularLocation>
</comment>
<feature type="transmembrane region" description="Helical" evidence="13">
    <location>
        <begin position="389"/>
        <end position="408"/>
    </location>
</feature>
<comment type="similarity">
    <text evidence="3">Belongs to the multi antimicrobial extrusion (MATE) (TC 2.A.66.1) family.</text>
</comment>
<keyword evidence="9 13" id="KW-1133">Transmembrane helix</keyword>
<reference evidence="14 15" key="1">
    <citation type="journal article" date="2016" name="Front. Microbiol.">
        <title>Microevolution Analysis of Bacillus coahuilensis Unveils Differences in Phosphorus Acquisition Strategies and Their Regulation.</title>
        <authorList>
            <person name="Gomez-Lunar Z."/>
            <person name="Hernandez-Gonzalez I."/>
            <person name="Rodriguez-Torres M.D."/>
            <person name="Souza V."/>
            <person name="Olmedo-Alvarez G."/>
        </authorList>
    </citation>
    <scope>NUCLEOTIDE SEQUENCE [LARGE SCALE GENOMIC DNA]</scope>
    <source>
        <strain evidence="15">p1.1.43</strain>
    </source>
</reference>
<proteinExistence type="inferred from homology"/>
<keyword evidence="10" id="KW-0406">Ion transport</keyword>
<keyword evidence="15" id="KW-1185">Reference proteome</keyword>
<dbReference type="InterPro" id="IPR002528">
    <property type="entry name" value="MATE_fam"/>
</dbReference>
<dbReference type="GO" id="GO:0006811">
    <property type="term" value="P:monoatomic ion transport"/>
    <property type="evidence" value="ECO:0007669"/>
    <property type="project" value="UniProtKB-KW"/>
</dbReference>
<protein>
    <recommendedName>
        <fullName evidence="4">Probable multidrug resistance protein NorM</fullName>
    </recommendedName>
    <alternativeName>
        <fullName evidence="12">Multidrug-efflux transporter</fullName>
    </alternativeName>
</protein>
<feature type="transmembrane region" description="Helical" evidence="13">
    <location>
        <begin position="162"/>
        <end position="184"/>
    </location>
</feature>
<evidence type="ECO:0000256" key="9">
    <source>
        <dbReference type="ARBA" id="ARBA00022989"/>
    </source>
</evidence>
<evidence type="ECO:0000313" key="15">
    <source>
        <dbReference type="Proteomes" id="UP000074108"/>
    </source>
</evidence>
<keyword evidence="11 13" id="KW-0472">Membrane</keyword>
<keyword evidence="6" id="KW-0050">Antiport</keyword>
<dbReference type="GO" id="GO:0005886">
    <property type="term" value="C:plasma membrane"/>
    <property type="evidence" value="ECO:0007669"/>
    <property type="project" value="UniProtKB-SubCell"/>
</dbReference>
<dbReference type="STRING" id="1150625.Q75_08005"/>
<evidence type="ECO:0000256" key="8">
    <source>
        <dbReference type="ARBA" id="ARBA00022692"/>
    </source>
</evidence>
<evidence type="ECO:0000256" key="5">
    <source>
        <dbReference type="ARBA" id="ARBA00022448"/>
    </source>
</evidence>
<comment type="function">
    <text evidence="1">Multidrug efflux pump.</text>
</comment>
<dbReference type="GO" id="GO:0015297">
    <property type="term" value="F:antiporter activity"/>
    <property type="evidence" value="ECO:0007669"/>
    <property type="project" value="UniProtKB-KW"/>
</dbReference>
<evidence type="ECO:0000313" key="14">
    <source>
        <dbReference type="EMBL" id="KUP06466.1"/>
    </source>
</evidence>
<feature type="transmembrane region" description="Helical" evidence="13">
    <location>
        <begin position="54"/>
        <end position="75"/>
    </location>
</feature>
<feature type="transmembrane region" description="Helical" evidence="13">
    <location>
        <begin position="286"/>
        <end position="308"/>
    </location>
</feature>
<dbReference type="RefSeq" id="WP_059351019.1">
    <property type="nucleotide sequence ID" value="NZ_LDYG01000028.1"/>
</dbReference>
<feature type="transmembrane region" description="Helical" evidence="13">
    <location>
        <begin position="359"/>
        <end position="377"/>
    </location>
</feature>
<dbReference type="PANTHER" id="PTHR43298">
    <property type="entry name" value="MULTIDRUG RESISTANCE PROTEIN NORM-RELATED"/>
    <property type="match status" value="1"/>
</dbReference>
<dbReference type="InterPro" id="IPR050222">
    <property type="entry name" value="MATE_MdtK"/>
</dbReference>
<feature type="transmembrane region" description="Helical" evidence="13">
    <location>
        <begin position="12"/>
        <end position="34"/>
    </location>
</feature>
<feature type="transmembrane region" description="Helical" evidence="13">
    <location>
        <begin position="190"/>
        <end position="215"/>
    </location>
</feature>
<evidence type="ECO:0000256" key="4">
    <source>
        <dbReference type="ARBA" id="ARBA00020268"/>
    </source>
</evidence>
<dbReference type="PANTHER" id="PTHR43298:SF2">
    <property type="entry name" value="FMN_FAD EXPORTER YEEO-RELATED"/>
    <property type="match status" value="1"/>
</dbReference>
<evidence type="ECO:0000256" key="3">
    <source>
        <dbReference type="ARBA" id="ARBA00010199"/>
    </source>
</evidence>
<keyword evidence="5" id="KW-0813">Transport</keyword>